<dbReference type="RefSeq" id="WP_269894960.1">
    <property type="nucleotide sequence ID" value="NZ_JAPZPY010000006.1"/>
</dbReference>
<dbReference type="EMBL" id="JAPZPY010000006">
    <property type="protein sequence ID" value="MCZ8380322.1"/>
    <property type="molecule type" value="Genomic_DNA"/>
</dbReference>
<sequence length="176" mass="18982">MTDTSSQTPHHLVPPTEGCDARGRYAAVGFVGYTALMMVLEREMRRTGGPGIIPFELARTPARAESIMSRWGPRGRRAARASLWLDFGYMATYGVLVSLHVDRARRIFGHPPVPVLMVMGAVAGDAVEGVSLLNVLSGNRIAVYTRRAHLAASIKFALLAAAGGYVAAAQVRHRGR</sequence>
<feature type="transmembrane region" description="Helical" evidence="1">
    <location>
        <begin position="148"/>
        <end position="168"/>
    </location>
</feature>
<keyword evidence="1" id="KW-1133">Transmembrane helix</keyword>
<proteinExistence type="predicted"/>
<protein>
    <submittedName>
        <fullName evidence="2">Uncharacterized protein</fullName>
    </submittedName>
</protein>
<dbReference type="Proteomes" id="UP001142153">
    <property type="component" value="Unassembled WGS sequence"/>
</dbReference>
<evidence type="ECO:0000313" key="3">
    <source>
        <dbReference type="Proteomes" id="UP001142153"/>
    </source>
</evidence>
<keyword evidence="1" id="KW-0472">Membrane</keyword>
<gene>
    <name evidence="2" type="ORF">O6P37_15745</name>
</gene>
<keyword evidence="1" id="KW-0812">Transmembrane</keyword>
<keyword evidence="3" id="KW-1185">Reference proteome</keyword>
<reference evidence="2" key="1">
    <citation type="submission" date="2022-12" db="EMBL/GenBank/DDBJ databases">
        <authorList>
            <person name="Deng Y."/>
            <person name="Zhang Y.-Q."/>
        </authorList>
    </citation>
    <scope>NUCLEOTIDE SEQUENCE</scope>
    <source>
        <strain evidence="2">CPCC 205372</strain>
    </source>
</reference>
<feature type="transmembrane region" description="Helical" evidence="1">
    <location>
        <begin position="113"/>
        <end position="136"/>
    </location>
</feature>
<evidence type="ECO:0000256" key="1">
    <source>
        <dbReference type="SAM" id="Phobius"/>
    </source>
</evidence>
<organism evidence="2 3">
    <name type="scientific">Mycobacterium hippophais</name>
    <dbReference type="NCBI Taxonomy" id="3016340"/>
    <lineage>
        <taxon>Bacteria</taxon>
        <taxon>Bacillati</taxon>
        <taxon>Actinomycetota</taxon>
        <taxon>Actinomycetes</taxon>
        <taxon>Mycobacteriales</taxon>
        <taxon>Mycobacteriaceae</taxon>
        <taxon>Mycobacterium</taxon>
    </lineage>
</organism>
<accession>A0ABT4PUT3</accession>
<comment type="caution">
    <text evidence="2">The sequence shown here is derived from an EMBL/GenBank/DDBJ whole genome shotgun (WGS) entry which is preliminary data.</text>
</comment>
<name>A0ABT4PUT3_9MYCO</name>
<evidence type="ECO:0000313" key="2">
    <source>
        <dbReference type="EMBL" id="MCZ8380322.1"/>
    </source>
</evidence>
<feature type="transmembrane region" description="Helical" evidence="1">
    <location>
        <begin position="83"/>
        <end position="101"/>
    </location>
</feature>